<keyword evidence="1" id="KW-0677">Repeat</keyword>
<accession>A0A9D5B880</accession>
<keyword evidence="4" id="KW-1185">Reference proteome</keyword>
<dbReference type="EMBL" id="JAMSHJ010000002">
    <property type="protein sequence ID" value="KAI5432789.1"/>
    <property type="molecule type" value="Genomic_DNA"/>
</dbReference>
<name>A0A9D5B880_PEA</name>
<comment type="caution">
    <text evidence="3">The sequence shown here is derived from an EMBL/GenBank/DDBJ whole genome shotgun (WGS) entry which is preliminary data.</text>
</comment>
<gene>
    <name evidence="3" type="ORF">KIW84_020192</name>
</gene>
<evidence type="ECO:0000313" key="3">
    <source>
        <dbReference type="EMBL" id="KAI5432789.1"/>
    </source>
</evidence>
<feature type="repeat" description="PPR" evidence="2">
    <location>
        <begin position="12"/>
        <end position="46"/>
    </location>
</feature>
<dbReference type="PROSITE" id="PS51375">
    <property type="entry name" value="PPR"/>
    <property type="match status" value="1"/>
</dbReference>
<evidence type="ECO:0000256" key="1">
    <source>
        <dbReference type="ARBA" id="ARBA00022737"/>
    </source>
</evidence>
<sequence>MEEMMHLKLPMSKKVYSSVTCAYIKQGQILKAEFTLKLMESSGSSPDVVTYTGTAMLDANDAAGKIIFNCTLGRLDTILYMEPSLPVISSGCLNLF</sequence>
<dbReference type="InterPro" id="IPR002885">
    <property type="entry name" value="PPR_rpt"/>
</dbReference>
<evidence type="ECO:0000313" key="4">
    <source>
        <dbReference type="Proteomes" id="UP001058974"/>
    </source>
</evidence>
<organism evidence="3 4">
    <name type="scientific">Pisum sativum</name>
    <name type="common">Garden pea</name>
    <name type="synonym">Lathyrus oleraceus</name>
    <dbReference type="NCBI Taxonomy" id="3888"/>
    <lineage>
        <taxon>Eukaryota</taxon>
        <taxon>Viridiplantae</taxon>
        <taxon>Streptophyta</taxon>
        <taxon>Embryophyta</taxon>
        <taxon>Tracheophyta</taxon>
        <taxon>Spermatophyta</taxon>
        <taxon>Magnoliopsida</taxon>
        <taxon>eudicotyledons</taxon>
        <taxon>Gunneridae</taxon>
        <taxon>Pentapetalae</taxon>
        <taxon>rosids</taxon>
        <taxon>fabids</taxon>
        <taxon>Fabales</taxon>
        <taxon>Fabaceae</taxon>
        <taxon>Papilionoideae</taxon>
        <taxon>50 kb inversion clade</taxon>
        <taxon>NPAAA clade</taxon>
        <taxon>Hologalegina</taxon>
        <taxon>IRL clade</taxon>
        <taxon>Fabeae</taxon>
        <taxon>Lathyrus</taxon>
    </lineage>
</organism>
<reference evidence="3 4" key="1">
    <citation type="journal article" date="2022" name="Nat. Genet.">
        <title>Improved pea reference genome and pan-genome highlight genomic features and evolutionary characteristics.</title>
        <authorList>
            <person name="Yang T."/>
            <person name="Liu R."/>
            <person name="Luo Y."/>
            <person name="Hu S."/>
            <person name="Wang D."/>
            <person name="Wang C."/>
            <person name="Pandey M.K."/>
            <person name="Ge S."/>
            <person name="Xu Q."/>
            <person name="Li N."/>
            <person name="Li G."/>
            <person name="Huang Y."/>
            <person name="Saxena R.K."/>
            <person name="Ji Y."/>
            <person name="Li M."/>
            <person name="Yan X."/>
            <person name="He Y."/>
            <person name="Liu Y."/>
            <person name="Wang X."/>
            <person name="Xiang C."/>
            <person name="Varshney R.K."/>
            <person name="Ding H."/>
            <person name="Gao S."/>
            <person name="Zong X."/>
        </authorList>
    </citation>
    <scope>NUCLEOTIDE SEQUENCE [LARGE SCALE GENOMIC DNA]</scope>
    <source>
        <strain evidence="3 4">cv. Zhongwan 6</strain>
    </source>
</reference>
<protein>
    <submittedName>
        <fullName evidence="3">Uncharacterized protein</fullName>
    </submittedName>
</protein>
<proteinExistence type="predicted"/>
<dbReference type="Proteomes" id="UP001058974">
    <property type="component" value="Chromosome 2"/>
</dbReference>
<dbReference type="NCBIfam" id="TIGR00756">
    <property type="entry name" value="PPR"/>
    <property type="match status" value="1"/>
</dbReference>
<evidence type="ECO:0000256" key="2">
    <source>
        <dbReference type="PROSITE-ProRule" id="PRU00708"/>
    </source>
</evidence>
<dbReference type="Gramene" id="Psat02G0019200-T1">
    <property type="protein sequence ID" value="KAI5432789.1"/>
    <property type="gene ID" value="KIW84_020192"/>
</dbReference>
<dbReference type="Gene3D" id="1.25.40.10">
    <property type="entry name" value="Tetratricopeptide repeat domain"/>
    <property type="match status" value="1"/>
</dbReference>
<dbReference type="InterPro" id="IPR011990">
    <property type="entry name" value="TPR-like_helical_dom_sf"/>
</dbReference>
<dbReference type="AlphaFoldDB" id="A0A9D5B880"/>